<keyword evidence="6" id="KW-1185">Reference proteome</keyword>
<accession>A0ABM8BFL7</accession>
<reference evidence="5 6" key="1">
    <citation type="journal article" date="2023" name="Microbiol. Spectr.">
        <title>Symbiosis of Carpenter Bees with Uncharacterized Lactic Acid Bacteria Showing NAD Auxotrophy.</title>
        <authorList>
            <person name="Kawasaki S."/>
            <person name="Ozawa K."/>
            <person name="Mori T."/>
            <person name="Yamamoto A."/>
            <person name="Ito M."/>
            <person name="Ohkuma M."/>
            <person name="Sakamoto M."/>
            <person name="Matsutani M."/>
        </authorList>
    </citation>
    <scope>NUCLEOTIDE SEQUENCE [LARGE SCALE GENOMIC DNA]</scope>
    <source>
        <strain evidence="5 6">Kim32-2</strain>
    </source>
</reference>
<evidence type="ECO:0000259" key="4">
    <source>
        <dbReference type="PROSITE" id="PS51186"/>
    </source>
</evidence>
<dbReference type="SUPFAM" id="SSF55729">
    <property type="entry name" value="Acyl-CoA N-acyltransferases (Nat)"/>
    <property type="match status" value="1"/>
</dbReference>
<organism evidence="5 6">
    <name type="scientific">Lactobacillus xylocopicola</name>
    <dbReference type="NCBI Taxonomy" id="2976676"/>
    <lineage>
        <taxon>Bacteria</taxon>
        <taxon>Bacillati</taxon>
        <taxon>Bacillota</taxon>
        <taxon>Bacilli</taxon>
        <taxon>Lactobacillales</taxon>
        <taxon>Lactobacillaceae</taxon>
        <taxon>Lactobacillus</taxon>
    </lineage>
</organism>
<protein>
    <submittedName>
        <fullName evidence="5">Ribosomal-protein-alanine N-acetyltransferase</fullName>
    </submittedName>
</protein>
<dbReference type="InterPro" id="IPR051531">
    <property type="entry name" value="N-acetyltransferase"/>
</dbReference>
<evidence type="ECO:0000256" key="2">
    <source>
        <dbReference type="ARBA" id="ARBA00023315"/>
    </source>
</evidence>
<proteinExistence type="inferred from homology"/>
<dbReference type="Gene3D" id="3.40.630.30">
    <property type="match status" value="1"/>
</dbReference>
<comment type="similarity">
    <text evidence="3">Belongs to the acetyltransferase family. RimJ subfamily.</text>
</comment>
<dbReference type="InterPro" id="IPR016181">
    <property type="entry name" value="Acyl_CoA_acyltransferase"/>
</dbReference>
<name>A0ABM8BFL7_9LACO</name>
<dbReference type="PROSITE" id="PS51186">
    <property type="entry name" value="GNAT"/>
    <property type="match status" value="1"/>
</dbReference>
<keyword evidence="2" id="KW-0012">Acyltransferase</keyword>
<evidence type="ECO:0000313" key="5">
    <source>
        <dbReference type="EMBL" id="BDR60014.1"/>
    </source>
</evidence>
<dbReference type="EMBL" id="AP026803">
    <property type="protein sequence ID" value="BDR60014.1"/>
    <property type="molecule type" value="Genomic_DNA"/>
</dbReference>
<keyword evidence="1" id="KW-0808">Transferase</keyword>
<evidence type="ECO:0000313" key="6">
    <source>
        <dbReference type="Proteomes" id="UP001321741"/>
    </source>
</evidence>
<dbReference type="Pfam" id="PF13302">
    <property type="entry name" value="Acetyltransf_3"/>
    <property type="match status" value="1"/>
</dbReference>
<dbReference type="PANTHER" id="PTHR43792">
    <property type="entry name" value="GNAT FAMILY, PUTATIVE (AFU_ORTHOLOGUE AFUA_3G00765)-RELATED-RELATED"/>
    <property type="match status" value="1"/>
</dbReference>
<evidence type="ECO:0000256" key="1">
    <source>
        <dbReference type="ARBA" id="ARBA00022679"/>
    </source>
</evidence>
<gene>
    <name evidence="5" type="ORF">KIM322_02750</name>
</gene>
<evidence type="ECO:0000256" key="3">
    <source>
        <dbReference type="ARBA" id="ARBA00038502"/>
    </source>
</evidence>
<feature type="domain" description="N-acetyltransferase" evidence="4">
    <location>
        <begin position="6"/>
        <end position="167"/>
    </location>
</feature>
<dbReference type="Proteomes" id="UP001321741">
    <property type="component" value="Chromosome"/>
</dbReference>
<dbReference type="PANTHER" id="PTHR43792:SF8">
    <property type="entry name" value="[RIBOSOMAL PROTEIN US5]-ALANINE N-ACETYLTRANSFERASE"/>
    <property type="match status" value="1"/>
</dbReference>
<dbReference type="InterPro" id="IPR000182">
    <property type="entry name" value="GNAT_dom"/>
</dbReference>
<sequence>MMAGRIYLRSFKLADAPTLLKWGQDKYYQHLAGFRQYHNLAAAETAAGQYAARKYSYAVCLTENQQLIGLVELYERGTDERELLKTKEVGFLLDKEFSGQGYMTEALKSLFEYAFKQLGQEEIWAGTFKQNQRSQHLLRRLGFQYMYSVDLGMISRLFAYEEKYYLLKKEEWLKINLNTES</sequence>